<dbReference type="AlphaFoldDB" id="A0A6L5Z7F3"/>
<dbReference type="InterPro" id="IPR006439">
    <property type="entry name" value="HAD-SF_hydro_IA"/>
</dbReference>
<organism evidence="1 2">
    <name type="scientific">Halovulum marinum</name>
    <dbReference type="NCBI Taxonomy" id="2662447"/>
    <lineage>
        <taxon>Bacteria</taxon>
        <taxon>Pseudomonadati</taxon>
        <taxon>Pseudomonadota</taxon>
        <taxon>Alphaproteobacteria</taxon>
        <taxon>Rhodobacterales</taxon>
        <taxon>Paracoccaceae</taxon>
        <taxon>Halovulum</taxon>
    </lineage>
</organism>
<gene>
    <name evidence="1" type="ORF">GE300_22585</name>
</gene>
<name>A0A6L5Z7F3_9RHOB</name>
<dbReference type="SUPFAM" id="SSF56784">
    <property type="entry name" value="HAD-like"/>
    <property type="match status" value="1"/>
</dbReference>
<proteinExistence type="predicted"/>
<dbReference type="InterPro" id="IPR023214">
    <property type="entry name" value="HAD_sf"/>
</dbReference>
<dbReference type="PANTHER" id="PTHR43611">
    <property type="entry name" value="ALPHA-D-GLUCOSE 1-PHOSPHATE PHOSPHATASE"/>
    <property type="match status" value="1"/>
</dbReference>
<dbReference type="Gene3D" id="1.10.150.240">
    <property type="entry name" value="Putative phosphatase, domain 2"/>
    <property type="match status" value="1"/>
</dbReference>
<dbReference type="CDD" id="cd02603">
    <property type="entry name" value="HAD_sEH-N_like"/>
    <property type="match status" value="1"/>
</dbReference>
<dbReference type="GO" id="GO:0016787">
    <property type="term" value="F:hydrolase activity"/>
    <property type="evidence" value="ECO:0007669"/>
    <property type="project" value="UniProtKB-KW"/>
</dbReference>
<protein>
    <submittedName>
        <fullName evidence="1">HAD-IA family hydrolase</fullName>
    </submittedName>
</protein>
<comment type="caution">
    <text evidence="1">The sequence shown here is derived from an EMBL/GenBank/DDBJ whole genome shotgun (WGS) entry which is preliminary data.</text>
</comment>
<dbReference type="InterPro" id="IPR023198">
    <property type="entry name" value="PGP-like_dom2"/>
</dbReference>
<evidence type="ECO:0000313" key="1">
    <source>
        <dbReference type="EMBL" id="MSU92319.1"/>
    </source>
</evidence>
<dbReference type="Proteomes" id="UP000474957">
    <property type="component" value="Unassembled WGS sequence"/>
</dbReference>
<evidence type="ECO:0000313" key="2">
    <source>
        <dbReference type="Proteomes" id="UP000474957"/>
    </source>
</evidence>
<dbReference type="Gene3D" id="3.40.50.1000">
    <property type="entry name" value="HAD superfamily/HAD-like"/>
    <property type="match status" value="1"/>
</dbReference>
<dbReference type="NCBIfam" id="TIGR01509">
    <property type="entry name" value="HAD-SF-IA-v3"/>
    <property type="match status" value="1"/>
</dbReference>
<keyword evidence="1" id="KW-0378">Hydrolase</keyword>
<dbReference type="InterPro" id="IPR036412">
    <property type="entry name" value="HAD-like_sf"/>
</dbReference>
<dbReference type="PANTHER" id="PTHR43611:SF3">
    <property type="entry name" value="FLAVIN MONONUCLEOTIDE HYDROLASE 1, CHLOROPLATIC"/>
    <property type="match status" value="1"/>
</dbReference>
<dbReference type="Pfam" id="PF00702">
    <property type="entry name" value="Hydrolase"/>
    <property type="match status" value="1"/>
</dbReference>
<accession>A0A6L5Z7F3</accession>
<dbReference type="SFLD" id="SFLDS00003">
    <property type="entry name" value="Haloacid_Dehalogenase"/>
    <property type="match status" value="1"/>
</dbReference>
<dbReference type="SFLD" id="SFLDG01129">
    <property type="entry name" value="C1.5:_HAD__Beta-PGM__Phosphata"/>
    <property type="match status" value="1"/>
</dbReference>
<reference evidence="1 2" key="1">
    <citation type="submission" date="2019-10" db="EMBL/GenBank/DDBJ databases">
        <title>Cognatihalovulum marinum gen. nov. sp. nov., a new member of the family Rhodobacteraceae isolated from deep seawater of the Northwest Indian Ocean.</title>
        <authorList>
            <person name="Ruan C."/>
            <person name="Wang J."/>
            <person name="Zheng X."/>
            <person name="Song L."/>
            <person name="Zhu Y."/>
            <person name="Huang Y."/>
            <person name="Lu Z."/>
            <person name="Du W."/>
            <person name="Huang L."/>
            <person name="Dai X."/>
        </authorList>
    </citation>
    <scope>NUCLEOTIDE SEQUENCE [LARGE SCALE GENOMIC DNA]</scope>
    <source>
        <strain evidence="1 2">2CG4</strain>
    </source>
</reference>
<sequence>MPRPEAVIFDIGNVLITWNPERIYDQVMPDRAARERLFDTVDLHGMNDRIDRGAPFRDTVYSVAQAYPEYEALIRLWHDRWIEMASPPIEASWQILRGLRGRGIPVFALSNFGIDSFAHAETHYPQLGEFDRRFISGHMGVIKPEARIYEMVEEATGLSGQQIFFTDDRIDNLEAAAARGWQTYRFADPGSGPAGLAEALRCAGLPVA</sequence>
<dbReference type="RefSeq" id="WP_154449819.1">
    <property type="nucleotide sequence ID" value="NZ_WIND01000074.1"/>
</dbReference>
<dbReference type="EMBL" id="WIND01000074">
    <property type="protein sequence ID" value="MSU92319.1"/>
    <property type="molecule type" value="Genomic_DNA"/>
</dbReference>
<dbReference type="PRINTS" id="PR00413">
    <property type="entry name" value="HADHALOGNASE"/>
</dbReference>
<keyword evidence="2" id="KW-1185">Reference proteome</keyword>